<dbReference type="InterPro" id="IPR007588">
    <property type="entry name" value="Znf_FLYWCH"/>
</dbReference>
<evidence type="ECO:0000256" key="5">
    <source>
        <dbReference type="SAM" id="MobiDB-lite"/>
    </source>
</evidence>
<reference evidence="7" key="1">
    <citation type="submission" date="2013-04" db="EMBL/GenBank/DDBJ databases">
        <authorList>
            <person name="Qu J."/>
            <person name="Murali S.C."/>
            <person name="Bandaranaike D."/>
            <person name="Bellair M."/>
            <person name="Blankenburg K."/>
            <person name="Chao H."/>
            <person name="Dinh H."/>
            <person name="Doddapaneni H."/>
            <person name="Downs B."/>
            <person name="Dugan-Rocha S."/>
            <person name="Elkadiri S."/>
            <person name="Gnanaolivu R.D."/>
            <person name="Hernandez B."/>
            <person name="Javaid M."/>
            <person name="Jayaseelan J.C."/>
            <person name="Lee S."/>
            <person name="Li M."/>
            <person name="Ming W."/>
            <person name="Munidasa M."/>
            <person name="Muniz J."/>
            <person name="Nguyen L."/>
            <person name="Ongeri F."/>
            <person name="Osuji N."/>
            <person name="Pu L.-L."/>
            <person name="Puazo M."/>
            <person name="Qu C."/>
            <person name="Quiroz J."/>
            <person name="Raj R."/>
            <person name="Weissenberger G."/>
            <person name="Xin Y."/>
            <person name="Zou X."/>
            <person name="Han Y."/>
            <person name="Richards S."/>
            <person name="Worley K."/>
            <person name="Muzny D."/>
            <person name="Gibbs R."/>
        </authorList>
    </citation>
    <scope>NUCLEOTIDE SEQUENCE</scope>
    <source>
        <strain evidence="7">Sampled in the wild</strain>
    </source>
</reference>
<keyword evidence="4" id="KW-0862">Zinc</keyword>
<evidence type="ECO:0000256" key="1">
    <source>
        <dbReference type="ARBA" id="ARBA00004123"/>
    </source>
</evidence>
<dbReference type="GO" id="GO:0005634">
    <property type="term" value="C:nucleus"/>
    <property type="evidence" value="ECO:0007669"/>
    <property type="project" value="UniProtKB-SubCell"/>
</dbReference>
<dbReference type="OrthoDB" id="10038074at2759"/>
<feature type="compositionally biased region" description="Basic and acidic residues" evidence="5">
    <location>
        <begin position="546"/>
        <end position="556"/>
    </location>
</feature>
<dbReference type="InterPro" id="IPR009057">
    <property type="entry name" value="Homeodomain-like_sf"/>
</dbReference>
<dbReference type="Gene3D" id="2.20.25.240">
    <property type="match status" value="1"/>
</dbReference>
<accession>A0A8K0KDS3</accession>
<proteinExistence type="predicted"/>
<dbReference type="Pfam" id="PF04500">
    <property type="entry name" value="FLYWCH"/>
    <property type="match status" value="1"/>
</dbReference>
<evidence type="ECO:0000259" key="6">
    <source>
        <dbReference type="Pfam" id="PF04500"/>
    </source>
</evidence>
<evidence type="ECO:0000256" key="2">
    <source>
        <dbReference type="ARBA" id="ARBA00022723"/>
    </source>
</evidence>
<dbReference type="GO" id="GO:0008270">
    <property type="term" value="F:zinc ion binding"/>
    <property type="evidence" value="ECO:0007669"/>
    <property type="project" value="UniProtKB-KW"/>
</dbReference>
<dbReference type="Proteomes" id="UP000792457">
    <property type="component" value="Unassembled WGS sequence"/>
</dbReference>
<evidence type="ECO:0000313" key="7">
    <source>
        <dbReference type="EMBL" id="KAG8233035.1"/>
    </source>
</evidence>
<protein>
    <recommendedName>
        <fullName evidence="6">FLYWCH-type domain-containing protein</fullName>
    </recommendedName>
</protein>
<dbReference type="EMBL" id="KZ308684">
    <property type="protein sequence ID" value="KAG8233035.1"/>
    <property type="molecule type" value="Genomic_DNA"/>
</dbReference>
<evidence type="ECO:0000256" key="3">
    <source>
        <dbReference type="ARBA" id="ARBA00022771"/>
    </source>
</evidence>
<feature type="domain" description="FLYWCH-type" evidence="6">
    <location>
        <begin position="30"/>
        <end position="79"/>
    </location>
</feature>
<name>A0A8K0KDS3_LADFU</name>
<feature type="region of interest" description="Disordered" evidence="5">
    <location>
        <begin position="538"/>
        <end position="577"/>
    </location>
</feature>
<sequence>MPSRETATEWEEKRRLGSHQCRREAHIMEYVISQKGKPSLIYKGFRYVMKRYNKSGESVWYCFQAKICAGRVIVKDNKVMNEIEHRCVSDIASLEVFKSVSKAKKRAREESDSAVSQIYNEEFEPLQHTGCDIIPQFSSLKATLYRQRNQAKEEQTDPRYRQEVNLDQETLTMAGGMLLKMKAQFESKIRELISEKSSPFLLSDEQYKCMIKETKEAKEKKQKGLHMKSKDYRRLKRFDVIKIGQREHLIQKSEWPHMRVRYFCPASELYEVLKVAHLKLGHRKEKAMETELKIKFCNITREVINVLVDDCAILSQLKQMAEEKTRGHVKRVYGKWTRENMESALREYKDGKIRLNACCKKFKIPKKTFLRHFRGEVRRSLVRGAKAAVNRRDFIEALPIETEEELEKVILQFEACLFGLTPVDVRELFYQILESNPHLTNPFNKEKRIASKKWYNEFFMQNPELRLWLLKNLCFQTAQRKVPKVLAGKGKRQIVEMTNEAADEEESKDTAIHYSFQNEESHWMINPDAQQLPLEEIEPMPQHPSPRREAIFEPKEMQSASRKSHRREEYSNDELSQKSAKKTAFSMALNSITRLNDDHRVFGDFVASSLRNLKSDKIRRKLRLDIQRVILEASMLDHSEQTNDNT</sequence>
<dbReference type="SUPFAM" id="SSF46689">
    <property type="entry name" value="Homeodomain-like"/>
    <property type="match status" value="1"/>
</dbReference>
<keyword evidence="8" id="KW-1185">Reference proteome</keyword>
<reference evidence="7" key="2">
    <citation type="submission" date="2017-10" db="EMBL/GenBank/DDBJ databases">
        <title>Ladona fulva Genome sequencing and assembly.</title>
        <authorList>
            <person name="Murali S."/>
            <person name="Richards S."/>
            <person name="Bandaranaike D."/>
            <person name="Bellair M."/>
            <person name="Blankenburg K."/>
            <person name="Chao H."/>
            <person name="Dinh H."/>
            <person name="Doddapaneni H."/>
            <person name="Dugan-Rocha S."/>
            <person name="Elkadiri S."/>
            <person name="Gnanaolivu R."/>
            <person name="Hernandez B."/>
            <person name="Skinner E."/>
            <person name="Javaid M."/>
            <person name="Lee S."/>
            <person name="Li M."/>
            <person name="Ming W."/>
            <person name="Munidasa M."/>
            <person name="Muniz J."/>
            <person name="Nguyen L."/>
            <person name="Hughes D."/>
            <person name="Osuji N."/>
            <person name="Pu L.-L."/>
            <person name="Puazo M."/>
            <person name="Qu C."/>
            <person name="Quiroz J."/>
            <person name="Raj R."/>
            <person name="Weissenberger G."/>
            <person name="Xin Y."/>
            <person name="Zou X."/>
            <person name="Han Y."/>
            <person name="Worley K."/>
            <person name="Muzny D."/>
            <person name="Gibbs R."/>
        </authorList>
    </citation>
    <scope>NUCLEOTIDE SEQUENCE</scope>
    <source>
        <strain evidence="7">Sampled in the wild</strain>
    </source>
</reference>
<keyword evidence="2" id="KW-0479">Metal-binding</keyword>
<evidence type="ECO:0000256" key="4">
    <source>
        <dbReference type="ARBA" id="ARBA00022833"/>
    </source>
</evidence>
<evidence type="ECO:0000313" key="8">
    <source>
        <dbReference type="Proteomes" id="UP000792457"/>
    </source>
</evidence>
<comment type="subcellular location">
    <subcellularLocation>
        <location evidence="1">Nucleus</location>
    </subcellularLocation>
</comment>
<organism evidence="7 8">
    <name type="scientific">Ladona fulva</name>
    <name type="common">Scarce chaser dragonfly</name>
    <name type="synonym">Libellula fulva</name>
    <dbReference type="NCBI Taxonomy" id="123851"/>
    <lineage>
        <taxon>Eukaryota</taxon>
        <taxon>Metazoa</taxon>
        <taxon>Ecdysozoa</taxon>
        <taxon>Arthropoda</taxon>
        <taxon>Hexapoda</taxon>
        <taxon>Insecta</taxon>
        <taxon>Pterygota</taxon>
        <taxon>Palaeoptera</taxon>
        <taxon>Odonata</taxon>
        <taxon>Epiprocta</taxon>
        <taxon>Anisoptera</taxon>
        <taxon>Libelluloidea</taxon>
        <taxon>Libellulidae</taxon>
        <taxon>Ladona</taxon>
    </lineage>
</organism>
<keyword evidence="3" id="KW-0863">Zinc-finger</keyword>
<gene>
    <name evidence="7" type="ORF">J437_LFUL004256</name>
</gene>
<comment type="caution">
    <text evidence="7">The sequence shown here is derived from an EMBL/GenBank/DDBJ whole genome shotgun (WGS) entry which is preliminary data.</text>
</comment>
<dbReference type="AlphaFoldDB" id="A0A8K0KDS3"/>